<feature type="transmembrane region" description="Helical" evidence="1">
    <location>
        <begin position="112"/>
        <end position="129"/>
    </location>
</feature>
<proteinExistence type="predicted"/>
<dbReference type="EMBL" id="NRRE01000035">
    <property type="protein sequence ID" value="MBK1699209.1"/>
    <property type="molecule type" value="Genomic_DNA"/>
</dbReference>
<feature type="transmembrane region" description="Helical" evidence="1">
    <location>
        <begin position="71"/>
        <end position="92"/>
    </location>
</feature>
<sequence length="294" mass="30561">MRTRPRLCAAGQDHVGVASTSRIPDPGAGSTEGSAMIGQIPLGSPLMAPKAPASGGGWAFRPGEATATRAGALRATVICAVLFVAGYALLWVSFYPALAQGAQATVEGVRNVAFACGVAAFGGACATAYKPRLAPYVAPAVAVLGGVFGGGLALAFEQRYPGIAMQSMVVTSVVLAVLVGGYTTGVIQVTARFRAMAMIGAVVIALVYAARFVLWLVDLRLPVIHGAGWGGVLWTGFIVLVASLNFAVDLQRIDTLEDRRVPRAGEWYVALATTTTFIWLNISVLRLVARVRGT</sequence>
<feature type="transmembrane region" description="Helical" evidence="1">
    <location>
        <begin position="195"/>
        <end position="217"/>
    </location>
</feature>
<gene>
    <name evidence="2" type="ORF">CKO21_18340</name>
</gene>
<keyword evidence="1" id="KW-0812">Transmembrane</keyword>
<feature type="transmembrane region" description="Helical" evidence="1">
    <location>
        <begin position="136"/>
        <end position="156"/>
    </location>
</feature>
<evidence type="ECO:0000256" key="1">
    <source>
        <dbReference type="SAM" id="Phobius"/>
    </source>
</evidence>
<comment type="caution">
    <text evidence="2">The sequence shown here is derived from an EMBL/GenBank/DDBJ whole genome shotgun (WGS) entry which is preliminary data.</text>
</comment>
<feature type="transmembrane region" description="Helical" evidence="1">
    <location>
        <begin position="162"/>
        <end position="183"/>
    </location>
</feature>
<reference evidence="2" key="2">
    <citation type="journal article" date="2020" name="Microorganisms">
        <title>Osmotic Adaptation and Compatible Solute Biosynthesis of Phototrophic Bacteria as Revealed from Genome Analyses.</title>
        <authorList>
            <person name="Imhoff J.F."/>
            <person name="Rahn T."/>
            <person name="Kunzel S."/>
            <person name="Keller A."/>
            <person name="Neulinger S.C."/>
        </authorList>
    </citation>
    <scope>NUCLEOTIDE SEQUENCE</scope>
    <source>
        <strain evidence="2">DSM 9154</strain>
    </source>
</reference>
<dbReference type="AlphaFoldDB" id="A0A934V3B2"/>
<accession>A0A934V3B2</accession>
<feature type="transmembrane region" description="Helical" evidence="1">
    <location>
        <begin position="223"/>
        <end position="246"/>
    </location>
</feature>
<evidence type="ECO:0008006" key="4">
    <source>
        <dbReference type="Google" id="ProtNLM"/>
    </source>
</evidence>
<keyword evidence="1" id="KW-1133">Transmembrane helix</keyword>
<dbReference type="PANTHER" id="PTHR41282:SF1">
    <property type="entry name" value="CONSERVED TRANSMEMBRANE PROTEIN-RELATED"/>
    <property type="match status" value="1"/>
</dbReference>
<reference evidence="2" key="1">
    <citation type="submission" date="2017-08" db="EMBL/GenBank/DDBJ databases">
        <authorList>
            <person name="Imhoff J.F."/>
            <person name="Rahn T."/>
            <person name="Kuenzel S."/>
            <person name="Neulinger S.C."/>
        </authorList>
    </citation>
    <scope>NUCLEOTIDE SEQUENCE</scope>
    <source>
        <strain evidence="2">DSM 9154</strain>
    </source>
</reference>
<evidence type="ECO:0000313" key="2">
    <source>
        <dbReference type="EMBL" id="MBK1699209.1"/>
    </source>
</evidence>
<feature type="transmembrane region" description="Helical" evidence="1">
    <location>
        <begin position="267"/>
        <end position="289"/>
    </location>
</feature>
<organism evidence="2 3">
    <name type="scientific">Rhodovibrio salinarum</name>
    <dbReference type="NCBI Taxonomy" id="1087"/>
    <lineage>
        <taxon>Bacteria</taxon>
        <taxon>Pseudomonadati</taxon>
        <taxon>Pseudomonadota</taxon>
        <taxon>Alphaproteobacteria</taxon>
        <taxon>Rhodospirillales</taxon>
        <taxon>Rhodovibrionaceae</taxon>
        <taxon>Rhodovibrio</taxon>
    </lineage>
</organism>
<name>A0A934V3B2_9PROT</name>
<keyword evidence="3" id="KW-1185">Reference proteome</keyword>
<keyword evidence="1" id="KW-0472">Membrane</keyword>
<dbReference type="InterPro" id="IPR010539">
    <property type="entry name" value="BaxI_1-like"/>
</dbReference>
<dbReference type="PANTHER" id="PTHR41282">
    <property type="entry name" value="CONSERVED TRANSMEMBRANE PROTEIN-RELATED"/>
    <property type="match status" value="1"/>
</dbReference>
<protein>
    <recommendedName>
        <fullName evidence="4">Bax inhibitor-1/YccA family protein</fullName>
    </recommendedName>
</protein>
<dbReference type="Proteomes" id="UP000778970">
    <property type="component" value="Unassembled WGS sequence"/>
</dbReference>
<dbReference type="Pfam" id="PF12811">
    <property type="entry name" value="BaxI_1"/>
    <property type="match status" value="1"/>
</dbReference>
<evidence type="ECO:0000313" key="3">
    <source>
        <dbReference type="Proteomes" id="UP000778970"/>
    </source>
</evidence>